<feature type="transmembrane region" description="Helical" evidence="1">
    <location>
        <begin position="197"/>
        <end position="217"/>
    </location>
</feature>
<feature type="transmembrane region" description="Helical" evidence="1">
    <location>
        <begin position="166"/>
        <end position="185"/>
    </location>
</feature>
<comment type="caution">
    <text evidence="2">The sequence shown here is derived from an EMBL/GenBank/DDBJ whole genome shotgun (WGS) entry which is preliminary data.</text>
</comment>
<protein>
    <submittedName>
        <fullName evidence="2">Uncharacterized protein</fullName>
    </submittedName>
</protein>
<sequence>MEAVGRLCGAKLPLHRRVASRGFTEARSESCEICRTIDGSIVKRRISSGRVSCEKAAPVEALRLSQARLADTLSCSSSVKGLSGARVQAQQEEYRHRDSATLDAGASQASESLVEAGRGRGKMWAFVTSLSLQGAVTLRAMASEAENSALLHSDTLETAASRAPEWLAPAIFAFPVVSYFLFGVYRDQVNPNAKVTDWLFGLVAFGIVANIVMQVTWGV</sequence>
<evidence type="ECO:0000313" key="2">
    <source>
        <dbReference type="EMBL" id="OAE18962.1"/>
    </source>
</evidence>
<organism evidence="2 3">
    <name type="scientific">Marchantia polymorpha subsp. ruderalis</name>
    <dbReference type="NCBI Taxonomy" id="1480154"/>
    <lineage>
        <taxon>Eukaryota</taxon>
        <taxon>Viridiplantae</taxon>
        <taxon>Streptophyta</taxon>
        <taxon>Embryophyta</taxon>
        <taxon>Marchantiophyta</taxon>
        <taxon>Marchantiopsida</taxon>
        <taxon>Marchantiidae</taxon>
        <taxon>Marchantiales</taxon>
        <taxon>Marchantiaceae</taxon>
        <taxon>Marchantia</taxon>
    </lineage>
</organism>
<proteinExistence type="predicted"/>
<name>A0A176VF07_MARPO</name>
<dbReference type="EMBL" id="LVLJ01003965">
    <property type="protein sequence ID" value="OAE18962.1"/>
    <property type="molecule type" value="Genomic_DNA"/>
</dbReference>
<keyword evidence="1" id="KW-1133">Transmembrane helix</keyword>
<keyword evidence="3" id="KW-1185">Reference proteome</keyword>
<gene>
    <name evidence="2" type="ORF">AXG93_461s1030</name>
</gene>
<keyword evidence="1" id="KW-0472">Membrane</keyword>
<dbReference type="Proteomes" id="UP000077202">
    <property type="component" value="Unassembled WGS sequence"/>
</dbReference>
<keyword evidence="1" id="KW-0812">Transmembrane</keyword>
<evidence type="ECO:0000313" key="3">
    <source>
        <dbReference type="Proteomes" id="UP000077202"/>
    </source>
</evidence>
<dbReference type="AlphaFoldDB" id="A0A176VF07"/>
<reference evidence="2" key="1">
    <citation type="submission" date="2016-03" db="EMBL/GenBank/DDBJ databases">
        <title>Mechanisms controlling the formation of the plant cell surface in tip-growing cells are functionally conserved among land plants.</title>
        <authorList>
            <person name="Honkanen S."/>
            <person name="Jones V.A."/>
            <person name="Morieri G."/>
            <person name="Champion C."/>
            <person name="Hetherington A.J."/>
            <person name="Kelly S."/>
            <person name="Saint-Marcoux D."/>
            <person name="Proust H."/>
            <person name="Prescott H."/>
            <person name="Dolan L."/>
        </authorList>
    </citation>
    <scope>NUCLEOTIDE SEQUENCE [LARGE SCALE GENOMIC DNA]</scope>
    <source>
        <tissue evidence="2">Whole gametophyte</tissue>
    </source>
</reference>
<evidence type="ECO:0000256" key="1">
    <source>
        <dbReference type="SAM" id="Phobius"/>
    </source>
</evidence>
<accession>A0A176VF07</accession>